<dbReference type="Proteomes" id="UP000013783">
    <property type="component" value="Unassembled WGS sequence"/>
</dbReference>
<evidence type="ECO:0000313" key="5">
    <source>
        <dbReference type="EMBL" id="EOH79337.1"/>
    </source>
</evidence>
<dbReference type="PATRIC" id="fig|1158601.3.peg.1281"/>
<sequence length="308" mass="35067">MANIRDIAKITGYSVSTISRVINNHPYVDDEKRAKVLEVMAELNYVPNRSAQNLSYGKTKNIGVIIPFVNHAYYDQMLSGIMNAAFEHGYRISLLPTNYDQKLEKSYLAEFATRSFDGLIVTTKSNPVETFLDYQKYGPIVFGEEIPDADVSCVYINLKQSLREASAYLKKKGVKNLGMTLGRSKNISHNSKVTLKIVREFFPDFDEENIIWDCFTYSNDGLPAANFFKKRHVDGILTIGDEIAAAILQLYTDIDRPLVIGRENLLISQVMQFPTIDHHLAECGRRAFEVLIENRKTKICIPHNFIIR</sequence>
<evidence type="ECO:0000256" key="1">
    <source>
        <dbReference type="ARBA" id="ARBA00023015"/>
    </source>
</evidence>
<dbReference type="Gene3D" id="1.10.260.40">
    <property type="entry name" value="lambda repressor-like DNA-binding domains"/>
    <property type="match status" value="1"/>
</dbReference>
<dbReference type="InterPro" id="IPR010982">
    <property type="entry name" value="Lambda_DNA-bd_dom_sf"/>
</dbReference>
<reference evidence="6 8" key="2">
    <citation type="submission" date="2013-03" db="EMBL/GenBank/DDBJ databases">
        <title>The Genome Sequence of Enterococcus malodoratus ATCC_43197 (PacBio/Illumina hybrid assembly).</title>
        <authorList>
            <consortium name="The Broad Institute Genomics Platform"/>
            <consortium name="The Broad Institute Genome Sequencing Center for Infectious Disease"/>
            <person name="Earl A."/>
            <person name="Russ C."/>
            <person name="Gilmore M."/>
            <person name="Surin D."/>
            <person name="Walker B."/>
            <person name="Young S."/>
            <person name="Zeng Q."/>
            <person name="Gargeya S."/>
            <person name="Fitzgerald M."/>
            <person name="Haas B."/>
            <person name="Abouelleil A."/>
            <person name="Allen A.W."/>
            <person name="Alvarado L."/>
            <person name="Arachchi H.M."/>
            <person name="Berlin A.M."/>
            <person name="Chapman S.B."/>
            <person name="Gainer-Dewar J."/>
            <person name="Goldberg J."/>
            <person name="Griggs A."/>
            <person name="Gujja S."/>
            <person name="Hansen M."/>
            <person name="Howarth C."/>
            <person name="Imamovic A."/>
            <person name="Ireland A."/>
            <person name="Larimer J."/>
            <person name="McCowan C."/>
            <person name="Murphy C."/>
            <person name="Pearson M."/>
            <person name="Poon T.W."/>
            <person name="Priest M."/>
            <person name="Roberts A."/>
            <person name="Saif S."/>
            <person name="Shea T."/>
            <person name="Sisk P."/>
            <person name="Sykes S."/>
            <person name="Wortman J."/>
            <person name="Nusbaum C."/>
            <person name="Birren B."/>
        </authorList>
    </citation>
    <scope>NUCLEOTIDE SEQUENCE [LARGE SCALE GENOMIC DNA]</scope>
    <source>
        <strain evidence="6 8">ATCC 43197</strain>
    </source>
</reference>
<dbReference type="PANTHER" id="PTHR30146:SF105">
    <property type="entry name" value="CATABOLITE CONTROL PROTEIN B"/>
    <property type="match status" value="1"/>
</dbReference>
<evidence type="ECO:0000313" key="7">
    <source>
        <dbReference type="Proteomes" id="UP000013783"/>
    </source>
</evidence>
<dbReference type="SUPFAM" id="SSF47413">
    <property type="entry name" value="lambda repressor-like DNA-binding domains"/>
    <property type="match status" value="1"/>
</dbReference>
<dbReference type="CDD" id="cd06286">
    <property type="entry name" value="PBP1_CcpB-like"/>
    <property type="match status" value="1"/>
</dbReference>
<dbReference type="InterPro" id="IPR000843">
    <property type="entry name" value="HTH_LacI"/>
</dbReference>
<dbReference type="STRING" id="71451.RV07_GL001801"/>
<keyword evidence="8" id="KW-1185">Reference proteome</keyword>
<evidence type="ECO:0000313" key="6">
    <source>
        <dbReference type="EMBL" id="EOT64904.1"/>
    </source>
</evidence>
<dbReference type="RefSeq" id="WP_010740167.1">
    <property type="nucleotide sequence ID" value="NZ_KB946250.1"/>
</dbReference>
<dbReference type="SUPFAM" id="SSF53822">
    <property type="entry name" value="Periplasmic binding protein-like I"/>
    <property type="match status" value="1"/>
</dbReference>
<dbReference type="OrthoDB" id="9798934at2"/>
<proteinExistence type="predicted"/>
<dbReference type="CDD" id="cd01392">
    <property type="entry name" value="HTH_LacI"/>
    <property type="match status" value="1"/>
</dbReference>
<gene>
    <name evidence="6" type="ORF">I585_04105</name>
    <name evidence="5" type="ORF">UAI_01315</name>
</gene>
<dbReference type="EMBL" id="ASWA01000004">
    <property type="protein sequence ID" value="EOT64904.1"/>
    <property type="molecule type" value="Genomic_DNA"/>
</dbReference>
<feature type="domain" description="HTH lacI-type" evidence="4">
    <location>
        <begin position="2"/>
        <end position="56"/>
    </location>
</feature>
<keyword evidence="1" id="KW-0805">Transcription regulation</keyword>
<accession>R2P4X4</accession>
<evidence type="ECO:0000256" key="2">
    <source>
        <dbReference type="ARBA" id="ARBA00023125"/>
    </source>
</evidence>
<evidence type="ECO:0000259" key="4">
    <source>
        <dbReference type="PROSITE" id="PS50932"/>
    </source>
</evidence>
<name>R2P4X4_9ENTE</name>
<dbReference type="SMART" id="SM00354">
    <property type="entry name" value="HTH_LACI"/>
    <property type="match status" value="1"/>
</dbReference>
<dbReference type="PROSITE" id="PS50932">
    <property type="entry name" value="HTH_LACI_2"/>
    <property type="match status" value="1"/>
</dbReference>
<dbReference type="Pfam" id="PF00356">
    <property type="entry name" value="LacI"/>
    <property type="match status" value="1"/>
</dbReference>
<dbReference type="Pfam" id="PF00532">
    <property type="entry name" value="Peripla_BP_1"/>
    <property type="match status" value="1"/>
</dbReference>
<dbReference type="PANTHER" id="PTHR30146">
    <property type="entry name" value="LACI-RELATED TRANSCRIPTIONAL REPRESSOR"/>
    <property type="match status" value="1"/>
</dbReference>
<evidence type="ECO:0000256" key="3">
    <source>
        <dbReference type="ARBA" id="ARBA00023163"/>
    </source>
</evidence>
<dbReference type="Proteomes" id="UP000014148">
    <property type="component" value="Unassembled WGS sequence"/>
</dbReference>
<keyword evidence="2" id="KW-0238">DNA-binding</keyword>
<dbReference type="GO" id="GO:0000976">
    <property type="term" value="F:transcription cis-regulatory region binding"/>
    <property type="evidence" value="ECO:0007669"/>
    <property type="project" value="TreeGrafter"/>
</dbReference>
<protein>
    <recommendedName>
        <fullName evidence="4">HTH lacI-type domain-containing protein</fullName>
    </recommendedName>
</protein>
<dbReference type="EMBL" id="AJAK01000010">
    <property type="protein sequence ID" value="EOH79337.1"/>
    <property type="molecule type" value="Genomic_DNA"/>
</dbReference>
<dbReference type="InterPro" id="IPR028082">
    <property type="entry name" value="Peripla_BP_I"/>
</dbReference>
<organism evidence="5 7">
    <name type="scientific">Enterococcus malodoratus ATCC 43197</name>
    <dbReference type="NCBI Taxonomy" id="1158601"/>
    <lineage>
        <taxon>Bacteria</taxon>
        <taxon>Bacillati</taxon>
        <taxon>Bacillota</taxon>
        <taxon>Bacilli</taxon>
        <taxon>Lactobacillales</taxon>
        <taxon>Enterococcaceae</taxon>
        <taxon>Enterococcus</taxon>
    </lineage>
</organism>
<comment type="caution">
    <text evidence="5">The sequence shown here is derived from an EMBL/GenBank/DDBJ whole genome shotgun (WGS) entry which is preliminary data.</text>
</comment>
<dbReference type="Gene3D" id="3.40.50.2300">
    <property type="match status" value="2"/>
</dbReference>
<dbReference type="GO" id="GO:0003700">
    <property type="term" value="F:DNA-binding transcription factor activity"/>
    <property type="evidence" value="ECO:0007669"/>
    <property type="project" value="TreeGrafter"/>
</dbReference>
<keyword evidence="3" id="KW-0804">Transcription</keyword>
<dbReference type="eggNOG" id="COG1609">
    <property type="taxonomic scope" value="Bacteria"/>
</dbReference>
<evidence type="ECO:0000313" key="8">
    <source>
        <dbReference type="Proteomes" id="UP000014148"/>
    </source>
</evidence>
<reference evidence="5 7" key="1">
    <citation type="submission" date="2013-02" db="EMBL/GenBank/DDBJ databases">
        <title>The Genome Sequence of Enterococcus malodoratus ATCC_43197.</title>
        <authorList>
            <consortium name="The Broad Institute Genome Sequencing Platform"/>
            <consortium name="The Broad Institute Genome Sequencing Center for Infectious Disease"/>
            <person name="Earl A.M."/>
            <person name="Gilmore M.S."/>
            <person name="Lebreton F."/>
            <person name="Walker B."/>
            <person name="Young S.K."/>
            <person name="Zeng Q."/>
            <person name="Gargeya S."/>
            <person name="Fitzgerald M."/>
            <person name="Haas B."/>
            <person name="Abouelleil A."/>
            <person name="Alvarado L."/>
            <person name="Arachchi H.M."/>
            <person name="Berlin A.M."/>
            <person name="Chapman S.B."/>
            <person name="Dewar J."/>
            <person name="Goldberg J."/>
            <person name="Griggs A."/>
            <person name="Gujja S."/>
            <person name="Hansen M."/>
            <person name="Howarth C."/>
            <person name="Imamovic A."/>
            <person name="Larimer J."/>
            <person name="McCowan C."/>
            <person name="Murphy C."/>
            <person name="Neiman D."/>
            <person name="Pearson M."/>
            <person name="Priest M."/>
            <person name="Roberts A."/>
            <person name="Saif S."/>
            <person name="Shea T."/>
            <person name="Sisk P."/>
            <person name="Sykes S."/>
            <person name="Wortman J."/>
            <person name="Nusbaum C."/>
            <person name="Birren B."/>
        </authorList>
    </citation>
    <scope>NUCLEOTIDE SEQUENCE [LARGE SCALE GENOMIC DNA]</scope>
    <source>
        <strain evidence="5 7">ATCC 43197</strain>
    </source>
</reference>
<dbReference type="InterPro" id="IPR001761">
    <property type="entry name" value="Peripla_BP/Lac1_sug-bd_dom"/>
</dbReference>
<dbReference type="AlphaFoldDB" id="R2P4X4"/>